<feature type="domain" description="Spore protein YkvP/CgeB glycosyl transferase-like" evidence="1">
    <location>
        <begin position="393"/>
        <end position="536"/>
    </location>
</feature>
<dbReference type="Pfam" id="PF13524">
    <property type="entry name" value="Glyco_trans_1_2"/>
    <property type="match status" value="1"/>
</dbReference>
<dbReference type="InterPro" id="IPR055259">
    <property type="entry name" value="YkvP/CgeB_Glyco_trans-like"/>
</dbReference>
<name>A0A9D2HEP5_9BACT</name>
<gene>
    <name evidence="2" type="ORF">H9962_05855</name>
</gene>
<proteinExistence type="predicted"/>
<reference evidence="2" key="1">
    <citation type="journal article" date="2021" name="PeerJ">
        <title>Extensive microbial diversity within the chicken gut microbiome revealed by metagenomics and culture.</title>
        <authorList>
            <person name="Gilroy R."/>
            <person name="Ravi A."/>
            <person name="Getino M."/>
            <person name="Pursley I."/>
            <person name="Horton D.L."/>
            <person name="Alikhan N.F."/>
            <person name="Baker D."/>
            <person name="Gharbi K."/>
            <person name="Hall N."/>
            <person name="Watson M."/>
            <person name="Adriaenssens E.M."/>
            <person name="Foster-Nyarko E."/>
            <person name="Jarju S."/>
            <person name="Secka A."/>
            <person name="Antonio M."/>
            <person name="Oren A."/>
            <person name="Chaudhuri R.R."/>
            <person name="La Ragione R."/>
            <person name="Hildebrand F."/>
            <person name="Pallen M.J."/>
        </authorList>
    </citation>
    <scope>NUCLEOTIDE SEQUENCE</scope>
    <source>
        <strain evidence="2">CHK186-16707</strain>
    </source>
</reference>
<sequence>MSLPFHPRIRDSLNRPRTLATGPESFEFLTWSPIGDNPDASAARTGAALVLGLGPCPADAVRLLEGRTGADEDERETAAPDAAVPLAARRQVAWVECPDFERALAAGGAEPLPPPPHWVRLTPDEALRFAAETRPAIWTYRQARRLFPDFWAPLFGRLEASATMPGLRRAARTVLLPGGPRDLLHLELWDALTAEGYQPLAPPRAGRQGASLVRRLEARPPAFCLSVNLRGLDPGGETFHLLEALGVPVVLWFVDNPWHIVSALRLPWWKKAVLFVSDATFIPELRRHGAERVYPLPLAASPLFRPRADPALPAGARVLFVGRSTFPGRDAFFGASHPPVELSRRAETLLERGGRPDFHWWTEEMGLDTLWPGHAVRAAGAGAEACSLLHRALWLKKMAPAGLVVVGDKGWKHHLPPGPPETPLLPPVDYYTTLPGLYRAASYTFNVTSLLLPGGLTQRHFDVWRAGGFLLTNRTDGLDIFPPELVDPITLDAERTPQECISRLERRAGTRRELQNAWQKILDESHTYRHRIRFMVECLAESLDGSGASL</sequence>
<evidence type="ECO:0000313" key="3">
    <source>
        <dbReference type="Proteomes" id="UP000824225"/>
    </source>
</evidence>
<protein>
    <submittedName>
        <fullName evidence="2">Glycosyltransferase</fullName>
        <ecNumber evidence="2">2.4.-.-</ecNumber>
    </submittedName>
</protein>
<dbReference type="EC" id="2.4.-.-" evidence="2"/>
<evidence type="ECO:0000313" key="2">
    <source>
        <dbReference type="EMBL" id="HJA08695.1"/>
    </source>
</evidence>
<dbReference type="GO" id="GO:0016757">
    <property type="term" value="F:glycosyltransferase activity"/>
    <property type="evidence" value="ECO:0007669"/>
    <property type="project" value="UniProtKB-KW"/>
</dbReference>
<dbReference type="AlphaFoldDB" id="A0A9D2HEP5"/>
<reference evidence="2" key="2">
    <citation type="submission" date="2021-04" db="EMBL/GenBank/DDBJ databases">
        <authorList>
            <person name="Gilroy R."/>
        </authorList>
    </citation>
    <scope>NUCLEOTIDE SEQUENCE</scope>
    <source>
        <strain evidence="2">CHK186-16707</strain>
    </source>
</reference>
<accession>A0A9D2HEP5</accession>
<dbReference type="EMBL" id="DXAN01000020">
    <property type="protein sequence ID" value="HJA08695.1"/>
    <property type="molecule type" value="Genomic_DNA"/>
</dbReference>
<organism evidence="2 3">
    <name type="scientific">Candidatus Mailhella merdigallinarum</name>
    <dbReference type="NCBI Taxonomy" id="2838658"/>
    <lineage>
        <taxon>Bacteria</taxon>
        <taxon>Pseudomonadati</taxon>
        <taxon>Thermodesulfobacteriota</taxon>
        <taxon>Desulfovibrionia</taxon>
        <taxon>Desulfovibrionales</taxon>
        <taxon>Desulfovibrionaceae</taxon>
        <taxon>Mailhella</taxon>
    </lineage>
</organism>
<dbReference type="Proteomes" id="UP000824225">
    <property type="component" value="Unassembled WGS sequence"/>
</dbReference>
<evidence type="ECO:0000259" key="1">
    <source>
        <dbReference type="Pfam" id="PF13524"/>
    </source>
</evidence>
<keyword evidence="2" id="KW-0808">Transferase</keyword>
<comment type="caution">
    <text evidence="2">The sequence shown here is derived from an EMBL/GenBank/DDBJ whole genome shotgun (WGS) entry which is preliminary data.</text>
</comment>
<keyword evidence="2" id="KW-0328">Glycosyltransferase</keyword>